<gene>
    <name evidence="5" type="ORF">OG442_07665</name>
</gene>
<reference evidence="5" key="1">
    <citation type="submission" date="2022-10" db="EMBL/GenBank/DDBJ databases">
        <title>The complete genomes of actinobacterial strains from the NBC collection.</title>
        <authorList>
            <person name="Joergensen T.S."/>
            <person name="Alvarez Arevalo M."/>
            <person name="Sterndorff E.B."/>
            <person name="Faurdal D."/>
            <person name="Vuksanovic O."/>
            <person name="Mourched A.-S."/>
            <person name="Charusanti P."/>
            <person name="Shaw S."/>
            <person name="Blin K."/>
            <person name="Weber T."/>
        </authorList>
    </citation>
    <scope>NUCLEOTIDE SEQUENCE</scope>
    <source>
        <strain evidence="5">NBC_01432</strain>
    </source>
</reference>
<dbReference type="Pfam" id="PF08241">
    <property type="entry name" value="Methyltransf_11"/>
    <property type="match status" value="1"/>
</dbReference>
<keyword evidence="3" id="KW-0949">S-adenosyl-L-methionine</keyword>
<keyword evidence="6" id="KW-1185">Reference proteome</keyword>
<dbReference type="EMBL" id="CP109495">
    <property type="protein sequence ID" value="WUX51418.1"/>
    <property type="molecule type" value="Genomic_DNA"/>
</dbReference>
<dbReference type="Gene3D" id="3.40.50.150">
    <property type="entry name" value="Vaccinia Virus protein VP39"/>
    <property type="match status" value="1"/>
</dbReference>
<dbReference type="PANTHER" id="PTHR43464">
    <property type="entry name" value="METHYLTRANSFERASE"/>
    <property type="match status" value="1"/>
</dbReference>
<dbReference type="Proteomes" id="UP001432209">
    <property type="component" value="Chromosome"/>
</dbReference>
<evidence type="ECO:0000313" key="6">
    <source>
        <dbReference type="Proteomes" id="UP001432209"/>
    </source>
</evidence>
<keyword evidence="1 5" id="KW-0489">Methyltransferase</keyword>
<name>A0ABZ1ZY68_STRNV</name>
<dbReference type="RefSeq" id="WP_329075076.1">
    <property type="nucleotide sequence ID" value="NZ_CP109421.1"/>
</dbReference>
<dbReference type="GO" id="GO:0032259">
    <property type="term" value="P:methylation"/>
    <property type="evidence" value="ECO:0007669"/>
    <property type="project" value="UniProtKB-KW"/>
</dbReference>
<evidence type="ECO:0000256" key="2">
    <source>
        <dbReference type="ARBA" id="ARBA00022679"/>
    </source>
</evidence>
<dbReference type="PANTHER" id="PTHR43464:SF19">
    <property type="entry name" value="UBIQUINONE BIOSYNTHESIS O-METHYLTRANSFERASE, MITOCHONDRIAL"/>
    <property type="match status" value="1"/>
</dbReference>
<dbReference type="GO" id="GO:0008168">
    <property type="term" value="F:methyltransferase activity"/>
    <property type="evidence" value="ECO:0007669"/>
    <property type="project" value="UniProtKB-KW"/>
</dbReference>
<evidence type="ECO:0000259" key="4">
    <source>
        <dbReference type="Pfam" id="PF08241"/>
    </source>
</evidence>
<feature type="domain" description="Methyltransferase type 11" evidence="4">
    <location>
        <begin position="52"/>
        <end position="149"/>
    </location>
</feature>
<keyword evidence="2" id="KW-0808">Transferase</keyword>
<dbReference type="InterPro" id="IPR029063">
    <property type="entry name" value="SAM-dependent_MTases_sf"/>
</dbReference>
<dbReference type="SUPFAM" id="SSF53335">
    <property type="entry name" value="S-adenosyl-L-methionine-dependent methyltransferases"/>
    <property type="match status" value="1"/>
</dbReference>
<sequence length="274" mass="28728">MTGSGSTAVADAWNGPVGAHWAEHHTRYDAMLAEFDDALFAAASIGERDRVLDVGCGSGLTTRLAGHRAARGQVTGVDISAPLLDRARSLTDGRELPHVGYVLADARLHPFPAGAYDVVISRGGVMFFADHVAAFTNIARGVRAGGRLALLCPQPGLPDGEERAALGRLAALAGQDRPVQGELAAAMASLSEPSRIREVLAGAGFADVDVNGETRRSCWGRDAPDAVGFYLSRTPGPTVPDATRREMAAVLRPYESGRGVLLGAGVWIVTARRP</sequence>
<dbReference type="InterPro" id="IPR013216">
    <property type="entry name" value="Methyltransf_11"/>
</dbReference>
<evidence type="ECO:0000256" key="3">
    <source>
        <dbReference type="ARBA" id="ARBA00022691"/>
    </source>
</evidence>
<evidence type="ECO:0000313" key="5">
    <source>
        <dbReference type="EMBL" id="WUX51418.1"/>
    </source>
</evidence>
<organism evidence="5 6">
    <name type="scientific">Streptomyces niveus</name>
    <name type="common">Streptomyces spheroides</name>
    <dbReference type="NCBI Taxonomy" id="193462"/>
    <lineage>
        <taxon>Bacteria</taxon>
        <taxon>Bacillati</taxon>
        <taxon>Actinomycetota</taxon>
        <taxon>Actinomycetes</taxon>
        <taxon>Kitasatosporales</taxon>
        <taxon>Streptomycetaceae</taxon>
        <taxon>Streptomyces</taxon>
    </lineage>
</organism>
<dbReference type="CDD" id="cd02440">
    <property type="entry name" value="AdoMet_MTases"/>
    <property type="match status" value="1"/>
</dbReference>
<accession>A0ABZ1ZY68</accession>
<evidence type="ECO:0000256" key="1">
    <source>
        <dbReference type="ARBA" id="ARBA00022603"/>
    </source>
</evidence>
<protein>
    <submittedName>
        <fullName evidence="5">Class I SAM-dependent methyltransferase</fullName>
    </submittedName>
</protein>
<proteinExistence type="predicted"/>